<evidence type="ECO:0000256" key="1">
    <source>
        <dbReference type="ARBA" id="ARBA00004651"/>
    </source>
</evidence>
<evidence type="ECO:0000256" key="4">
    <source>
        <dbReference type="ARBA" id="ARBA00022692"/>
    </source>
</evidence>
<evidence type="ECO:0000256" key="5">
    <source>
        <dbReference type="ARBA" id="ARBA00022989"/>
    </source>
</evidence>
<evidence type="ECO:0000256" key="3">
    <source>
        <dbReference type="ARBA" id="ARBA00022679"/>
    </source>
</evidence>
<dbReference type="Pfam" id="PF00795">
    <property type="entry name" value="CN_hydrolase"/>
    <property type="match status" value="1"/>
</dbReference>
<dbReference type="InterPro" id="IPR004563">
    <property type="entry name" value="Apolipo_AcylTrfase"/>
</dbReference>
<keyword evidence="7" id="KW-0012">Acyltransferase</keyword>
<feature type="transmembrane region" description="Helical" evidence="8">
    <location>
        <begin position="121"/>
        <end position="139"/>
    </location>
</feature>
<evidence type="ECO:0000256" key="6">
    <source>
        <dbReference type="ARBA" id="ARBA00023136"/>
    </source>
</evidence>
<dbReference type="InterPro" id="IPR036526">
    <property type="entry name" value="C-N_Hydrolase_sf"/>
</dbReference>
<gene>
    <name evidence="10" type="ORF">METZ01_LOCUS112674</name>
</gene>
<dbReference type="CDD" id="cd07571">
    <property type="entry name" value="ALP_N-acyl_transferase"/>
    <property type="match status" value="1"/>
</dbReference>
<evidence type="ECO:0000256" key="2">
    <source>
        <dbReference type="ARBA" id="ARBA00022475"/>
    </source>
</evidence>
<feature type="transmembrane region" description="Helical" evidence="8">
    <location>
        <begin position="26"/>
        <end position="48"/>
    </location>
</feature>
<feature type="transmembrane region" description="Helical" evidence="8">
    <location>
        <begin position="87"/>
        <end position="109"/>
    </location>
</feature>
<dbReference type="InterPro" id="IPR003010">
    <property type="entry name" value="C-N_Hydrolase"/>
</dbReference>
<organism evidence="10">
    <name type="scientific">marine metagenome</name>
    <dbReference type="NCBI Taxonomy" id="408172"/>
    <lineage>
        <taxon>unclassified sequences</taxon>
        <taxon>metagenomes</taxon>
        <taxon>ecological metagenomes</taxon>
    </lineage>
</organism>
<dbReference type="Gene3D" id="3.60.110.10">
    <property type="entry name" value="Carbon-nitrogen hydrolase"/>
    <property type="match status" value="1"/>
</dbReference>
<dbReference type="PANTHER" id="PTHR38686">
    <property type="entry name" value="APOLIPOPROTEIN N-ACYLTRANSFERASE"/>
    <property type="match status" value="1"/>
</dbReference>
<evidence type="ECO:0000259" key="9">
    <source>
        <dbReference type="PROSITE" id="PS50263"/>
    </source>
</evidence>
<dbReference type="GO" id="GO:0016410">
    <property type="term" value="F:N-acyltransferase activity"/>
    <property type="evidence" value="ECO:0007669"/>
    <property type="project" value="InterPro"/>
</dbReference>
<dbReference type="PANTHER" id="PTHR38686:SF1">
    <property type="entry name" value="APOLIPOPROTEIN N-ACYLTRANSFERASE"/>
    <property type="match status" value="1"/>
</dbReference>
<dbReference type="InterPro" id="IPR045378">
    <property type="entry name" value="LNT_N"/>
</dbReference>
<dbReference type="PROSITE" id="PS50263">
    <property type="entry name" value="CN_HYDROLASE"/>
    <property type="match status" value="1"/>
</dbReference>
<reference evidence="10" key="1">
    <citation type="submission" date="2018-05" db="EMBL/GenBank/DDBJ databases">
        <authorList>
            <person name="Lanie J.A."/>
            <person name="Ng W.-L."/>
            <person name="Kazmierczak K.M."/>
            <person name="Andrzejewski T.M."/>
            <person name="Davidsen T.M."/>
            <person name="Wayne K.J."/>
            <person name="Tettelin H."/>
            <person name="Glass J.I."/>
            <person name="Rusch D."/>
            <person name="Podicherti R."/>
            <person name="Tsui H.-C.T."/>
            <person name="Winkler M.E."/>
        </authorList>
    </citation>
    <scope>NUCLEOTIDE SEQUENCE</scope>
</reference>
<keyword evidence="3" id="KW-0808">Transferase</keyword>
<sequence>MNRVLLLQRISRGAIATTAGALFPLGFAPFGYVAVAPLAIGTLFLLWVSVNARQGALLGFYFGLGAFAVGVSWVFVSLHNYGNMPVLLAILVVAVFVSIMALYPAVCGLVQGGFCHLPRTVRLLFVMPALWVLLEWLRGQLLGGFPWLYLGYAQVDTPFASVAPFSGVLAVSLFAAIAGSAVILILIGTLKQRLLAVAALIALFGIGLLAGQADFAVPEGEAVKIAVVQNNVSLADKWDAGKAEQIVNGYLEASANETSADLIVWPEAALPVYLDQLPTLFLRQLLEHPADYLFGVVERQAGENKAYFNSAVGIADDVVIYRKQQLVIFGEYLPLPFLFRWLLDYFEIPMSDFSSWPSRQLPLLLADQKVGVTICYEDAFQQRVGSTLPGATMLANISEDAWFGDSLAPRQRLQIARTRALEVSRPFIRANNNGLSALIDHRGRVVALAPMFRPDVLRGELQPMKGATPFVRFGNIPLITLLGLLLAVCLGIPRVLRARKRD</sequence>
<dbReference type="GO" id="GO:0042158">
    <property type="term" value="P:lipoprotein biosynthetic process"/>
    <property type="evidence" value="ECO:0007669"/>
    <property type="project" value="InterPro"/>
</dbReference>
<proteinExistence type="inferred from homology"/>
<feature type="transmembrane region" description="Helical" evidence="8">
    <location>
        <begin position="55"/>
        <end position="75"/>
    </location>
</feature>
<dbReference type="EMBL" id="UINC01013939">
    <property type="protein sequence ID" value="SVA59820.1"/>
    <property type="molecule type" value="Genomic_DNA"/>
</dbReference>
<dbReference type="HAMAP" id="MF_01148">
    <property type="entry name" value="Lnt"/>
    <property type="match status" value="1"/>
</dbReference>
<evidence type="ECO:0000313" key="10">
    <source>
        <dbReference type="EMBL" id="SVA59820.1"/>
    </source>
</evidence>
<dbReference type="SUPFAM" id="SSF56317">
    <property type="entry name" value="Carbon-nitrogen hydrolase"/>
    <property type="match status" value="1"/>
</dbReference>
<dbReference type="GO" id="GO:0005886">
    <property type="term" value="C:plasma membrane"/>
    <property type="evidence" value="ECO:0007669"/>
    <property type="project" value="UniProtKB-SubCell"/>
</dbReference>
<keyword evidence="6 8" id="KW-0472">Membrane</keyword>
<dbReference type="Pfam" id="PF20154">
    <property type="entry name" value="LNT_N"/>
    <property type="match status" value="1"/>
</dbReference>
<feature type="domain" description="CN hydrolase" evidence="9">
    <location>
        <begin position="223"/>
        <end position="463"/>
    </location>
</feature>
<name>A0A381X5A2_9ZZZZ</name>
<comment type="subcellular location">
    <subcellularLocation>
        <location evidence="1">Cell membrane</location>
        <topology evidence="1">Multi-pass membrane protein</topology>
    </subcellularLocation>
</comment>
<keyword evidence="5 8" id="KW-1133">Transmembrane helix</keyword>
<accession>A0A381X5A2</accession>
<evidence type="ECO:0000256" key="8">
    <source>
        <dbReference type="SAM" id="Phobius"/>
    </source>
</evidence>
<dbReference type="NCBIfam" id="TIGR00546">
    <property type="entry name" value="lnt"/>
    <property type="match status" value="1"/>
</dbReference>
<keyword evidence="2" id="KW-1003">Cell membrane</keyword>
<evidence type="ECO:0000256" key="7">
    <source>
        <dbReference type="ARBA" id="ARBA00023315"/>
    </source>
</evidence>
<protein>
    <recommendedName>
        <fullName evidence="9">CN hydrolase domain-containing protein</fullName>
    </recommendedName>
</protein>
<feature type="transmembrane region" description="Helical" evidence="8">
    <location>
        <begin position="159"/>
        <end position="187"/>
    </location>
</feature>
<keyword evidence="4 8" id="KW-0812">Transmembrane</keyword>
<feature type="transmembrane region" description="Helical" evidence="8">
    <location>
        <begin position="476"/>
        <end position="496"/>
    </location>
</feature>
<feature type="transmembrane region" description="Helical" evidence="8">
    <location>
        <begin position="194"/>
        <end position="211"/>
    </location>
</feature>
<dbReference type="AlphaFoldDB" id="A0A381X5A2"/>